<gene>
    <name evidence="1" type="ORF">HHI36_003320</name>
</gene>
<dbReference type="InterPro" id="IPR036322">
    <property type="entry name" value="WD40_repeat_dom_sf"/>
</dbReference>
<evidence type="ECO:0000313" key="1">
    <source>
        <dbReference type="EMBL" id="KAL3288874.1"/>
    </source>
</evidence>
<dbReference type="SUPFAM" id="SSF50978">
    <property type="entry name" value="WD40 repeat-like"/>
    <property type="match status" value="1"/>
</dbReference>
<dbReference type="EMBL" id="JABFTP020000185">
    <property type="protein sequence ID" value="KAL3288874.1"/>
    <property type="molecule type" value="Genomic_DNA"/>
</dbReference>
<name>A0ABD2PD13_9CUCU</name>
<keyword evidence="2" id="KW-1185">Reference proteome</keyword>
<dbReference type="Proteomes" id="UP001516400">
    <property type="component" value="Unassembled WGS sequence"/>
</dbReference>
<dbReference type="PANTHER" id="PTHR22746">
    <property type="entry name" value="RAB6A-GEF COMPLEX PARTNER PROTEIN 1"/>
    <property type="match status" value="1"/>
</dbReference>
<proteinExistence type="predicted"/>
<dbReference type="PANTHER" id="PTHR22746:SF10">
    <property type="entry name" value="GUANINE NUCLEOTIDE EXCHANGE FACTOR SUBUNIT RIC1"/>
    <property type="match status" value="1"/>
</dbReference>
<evidence type="ECO:0000313" key="2">
    <source>
        <dbReference type="Proteomes" id="UP001516400"/>
    </source>
</evidence>
<comment type="caution">
    <text evidence="1">The sequence shown here is derived from an EMBL/GenBank/DDBJ whole genome shotgun (WGS) entry which is preliminary data.</text>
</comment>
<protein>
    <submittedName>
        <fullName evidence="1">Uncharacterized protein</fullName>
    </submittedName>
</protein>
<reference evidence="1 2" key="1">
    <citation type="journal article" date="2021" name="BMC Biol.">
        <title>Horizontally acquired antibacterial genes associated with adaptive radiation of ladybird beetles.</title>
        <authorList>
            <person name="Li H.S."/>
            <person name="Tang X.F."/>
            <person name="Huang Y.H."/>
            <person name="Xu Z.Y."/>
            <person name="Chen M.L."/>
            <person name="Du X.Y."/>
            <person name="Qiu B.Y."/>
            <person name="Chen P.T."/>
            <person name="Zhang W."/>
            <person name="Slipinski A."/>
            <person name="Escalona H.E."/>
            <person name="Waterhouse R.M."/>
            <person name="Zwick A."/>
            <person name="Pang H."/>
        </authorList>
    </citation>
    <scope>NUCLEOTIDE SEQUENCE [LARGE SCALE GENOMIC DNA]</scope>
    <source>
        <strain evidence="1">SYSU2018</strain>
    </source>
</reference>
<dbReference type="InterPro" id="IPR040096">
    <property type="entry name" value="Ric1"/>
</dbReference>
<sequence length="138" mass="15087">MACKKFDLNGRGAHLPQVQGIWAQGIEDATCTRINHKYRLITFGRANSECIVYHVDESTGGLEVSHNCLLSTKDYPGDPGKINNLLWTPDGCALVASWSKGGLVIWSTFGALLMCSLGWDYGLSVDVQKSNPLQILSM</sequence>
<feature type="non-terminal residue" evidence="1">
    <location>
        <position position="138"/>
    </location>
</feature>
<dbReference type="AlphaFoldDB" id="A0ABD2PD13"/>
<accession>A0ABD2PD13</accession>
<organism evidence="1 2">
    <name type="scientific">Cryptolaemus montrouzieri</name>
    <dbReference type="NCBI Taxonomy" id="559131"/>
    <lineage>
        <taxon>Eukaryota</taxon>
        <taxon>Metazoa</taxon>
        <taxon>Ecdysozoa</taxon>
        <taxon>Arthropoda</taxon>
        <taxon>Hexapoda</taxon>
        <taxon>Insecta</taxon>
        <taxon>Pterygota</taxon>
        <taxon>Neoptera</taxon>
        <taxon>Endopterygota</taxon>
        <taxon>Coleoptera</taxon>
        <taxon>Polyphaga</taxon>
        <taxon>Cucujiformia</taxon>
        <taxon>Coccinelloidea</taxon>
        <taxon>Coccinellidae</taxon>
        <taxon>Scymninae</taxon>
        <taxon>Scymnini</taxon>
        <taxon>Cryptolaemus</taxon>
    </lineage>
</organism>